<organism evidence="6 7">
    <name type="scientific">Vitreoscilla stercoraria</name>
    <dbReference type="NCBI Taxonomy" id="61"/>
    <lineage>
        <taxon>Bacteria</taxon>
        <taxon>Pseudomonadati</taxon>
        <taxon>Pseudomonadota</taxon>
        <taxon>Betaproteobacteria</taxon>
        <taxon>Neisseriales</taxon>
        <taxon>Neisseriaceae</taxon>
        <taxon>Vitreoscilla</taxon>
    </lineage>
</organism>
<evidence type="ECO:0000256" key="1">
    <source>
        <dbReference type="ARBA" id="ARBA00022475"/>
    </source>
</evidence>
<dbReference type="PANTHER" id="PTHR37481:SF1">
    <property type="entry name" value="LIPOPOLYSACCHARIDE EXPORT SYSTEM PROTEIN LPTC"/>
    <property type="match status" value="1"/>
</dbReference>
<dbReference type="Pfam" id="PF06835">
    <property type="entry name" value="LptC"/>
    <property type="match status" value="1"/>
</dbReference>
<sequence length="193" mass="21627">MNISSRMMPLVFPMVLAVLMGGMTFWLNRATDVNVETTLLDLSQPQYVMKDISGLRFDAQGLPVQTLVAKEASMYPNSNDVLLQQPDGQVWQQGQPLYRVSSQEARYADQEEKIFFKQEVVLTKTAVDGGLEGKVSMPTLTVDIPTQMAHTDAEVQYEYGQSHGSAVGFNYDKKNDVLNLQSRVKAIIYDEQP</sequence>
<evidence type="ECO:0000256" key="2">
    <source>
        <dbReference type="ARBA" id="ARBA00022519"/>
    </source>
</evidence>
<gene>
    <name evidence="6" type="primary">lptC</name>
    <name evidence="6" type="ORF">LVJ81_04040</name>
</gene>
<protein>
    <submittedName>
        <fullName evidence="6">LPS export ABC transporter periplasmic protein LptC</fullName>
    </submittedName>
</protein>
<dbReference type="InterPro" id="IPR052363">
    <property type="entry name" value="LPS_export_LptC"/>
</dbReference>
<evidence type="ECO:0000313" key="6">
    <source>
        <dbReference type="EMBL" id="UOO93213.1"/>
    </source>
</evidence>
<dbReference type="NCBIfam" id="TIGR04409">
    <property type="entry name" value="LptC_YrbK"/>
    <property type="match status" value="1"/>
</dbReference>
<reference evidence="6" key="1">
    <citation type="submission" date="2021-12" db="EMBL/GenBank/DDBJ databases">
        <authorList>
            <person name="Veyrier F.J."/>
        </authorList>
    </citation>
    <scope>NUCLEOTIDE SEQUENCE</scope>
    <source>
        <strain evidence="6">SAG 1488-6</strain>
    </source>
</reference>
<accession>A0ABY4EET2</accession>
<keyword evidence="7" id="KW-1185">Reference proteome</keyword>
<keyword evidence="2" id="KW-0997">Cell inner membrane</keyword>
<evidence type="ECO:0000313" key="7">
    <source>
        <dbReference type="Proteomes" id="UP000832034"/>
    </source>
</evidence>
<proteinExistence type="predicted"/>
<dbReference type="InterPro" id="IPR026265">
    <property type="entry name" value="LptC"/>
</dbReference>
<name>A0ABY4EET2_VITST</name>
<keyword evidence="1" id="KW-1003">Cell membrane</keyword>
<dbReference type="Gene3D" id="2.60.450.10">
    <property type="entry name" value="Lipopolysaccharide (LPS) transport protein A like domain"/>
    <property type="match status" value="1"/>
</dbReference>
<evidence type="ECO:0000256" key="3">
    <source>
        <dbReference type="ARBA" id="ARBA00022692"/>
    </source>
</evidence>
<dbReference type="PANTHER" id="PTHR37481">
    <property type="entry name" value="LIPOPOLYSACCHARIDE EXPORT SYSTEM PROTEIN LPTC"/>
    <property type="match status" value="1"/>
</dbReference>
<keyword evidence="3" id="KW-0812">Transmembrane</keyword>
<evidence type="ECO:0000256" key="5">
    <source>
        <dbReference type="ARBA" id="ARBA00023136"/>
    </source>
</evidence>
<keyword evidence="4" id="KW-1133">Transmembrane helix</keyword>
<dbReference type="InterPro" id="IPR010664">
    <property type="entry name" value="LipoPS_assembly_LptC-rel"/>
</dbReference>
<dbReference type="Proteomes" id="UP000832034">
    <property type="component" value="Chromosome"/>
</dbReference>
<keyword evidence="5" id="KW-0472">Membrane</keyword>
<dbReference type="EMBL" id="CP091512">
    <property type="protein sequence ID" value="UOO93213.1"/>
    <property type="molecule type" value="Genomic_DNA"/>
</dbReference>
<dbReference type="RefSeq" id="WP_019957544.1">
    <property type="nucleotide sequence ID" value="NZ_CP091512.1"/>
</dbReference>
<evidence type="ECO:0000256" key="4">
    <source>
        <dbReference type="ARBA" id="ARBA00022989"/>
    </source>
</evidence>
<reference evidence="6" key="2">
    <citation type="journal article" date="2022" name="Res Sq">
        <title>Evolution of multicellular longitudinally dividing oral cavity symbionts (Neisseriaceae).</title>
        <authorList>
            <person name="Nyongesa S."/>
            <person name="Weber P."/>
            <person name="Bernet E."/>
            <person name="Pullido F."/>
            <person name="Nieckarz M."/>
            <person name="Delaby M."/>
            <person name="Nieves C."/>
            <person name="Viehboeck T."/>
            <person name="Krause N."/>
            <person name="Rivera-Millot A."/>
            <person name="Nakamura A."/>
            <person name="Vischer N."/>
            <person name="VanNieuwenhze M."/>
            <person name="Brun Y."/>
            <person name="Cava F."/>
            <person name="Bulgheresi S."/>
            <person name="Veyrier F."/>
        </authorList>
    </citation>
    <scope>NUCLEOTIDE SEQUENCE</scope>
    <source>
        <strain evidence="6">SAG 1488-6</strain>
    </source>
</reference>